<evidence type="ECO:0000256" key="2">
    <source>
        <dbReference type="SAM" id="SignalP"/>
    </source>
</evidence>
<feature type="signal peptide" evidence="2">
    <location>
        <begin position="1"/>
        <end position="17"/>
    </location>
</feature>
<organism evidence="3 4">
    <name type="scientific">Kwoniella heveanensis BCC8398</name>
    <dbReference type="NCBI Taxonomy" id="1296120"/>
    <lineage>
        <taxon>Eukaryota</taxon>
        <taxon>Fungi</taxon>
        <taxon>Dikarya</taxon>
        <taxon>Basidiomycota</taxon>
        <taxon>Agaricomycotina</taxon>
        <taxon>Tremellomycetes</taxon>
        <taxon>Tremellales</taxon>
        <taxon>Cryptococcaceae</taxon>
        <taxon>Kwoniella</taxon>
    </lineage>
</organism>
<keyword evidence="4" id="KW-1185">Reference proteome</keyword>
<evidence type="ECO:0000256" key="1">
    <source>
        <dbReference type="SAM" id="MobiDB-lite"/>
    </source>
</evidence>
<feature type="region of interest" description="Disordered" evidence="1">
    <location>
        <begin position="50"/>
        <end position="69"/>
    </location>
</feature>
<feature type="chain" id="PRO_5008627286" evidence="2">
    <location>
        <begin position="18"/>
        <end position="182"/>
    </location>
</feature>
<reference evidence="3 4" key="1">
    <citation type="submission" date="2013-07" db="EMBL/GenBank/DDBJ databases">
        <title>The Genome Sequence of Cryptococcus heveanensis BCC8398.</title>
        <authorList>
            <consortium name="The Broad Institute Genome Sequencing Platform"/>
            <person name="Cuomo C."/>
            <person name="Litvintseva A."/>
            <person name="Chen Y."/>
            <person name="Heitman J."/>
            <person name="Sun S."/>
            <person name="Springer D."/>
            <person name="Dromer F."/>
            <person name="Young S.K."/>
            <person name="Zeng Q."/>
            <person name="Gargeya S."/>
            <person name="Fitzgerald M."/>
            <person name="Abouelleil A."/>
            <person name="Alvarado L."/>
            <person name="Berlin A.M."/>
            <person name="Chapman S.B."/>
            <person name="Dewar J."/>
            <person name="Goldberg J."/>
            <person name="Griggs A."/>
            <person name="Gujja S."/>
            <person name="Hansen M."/>
            <person name="Howarth C."/>
            <person name="Imamovic A."/>
            <person name="Larimer J."/>
            <person name="McCowan C."/>
            <person name="Murphy C."/>
            <person name="Pearson M."/>
            <person name="Priest M."/>
            <person name="Roberts A."/>
            <person name="Saif S."/>
            <person name="Shea T."/>
            <person name="Sykes S."/>
            <person name="Wortman J."/>
            <person name="Nusbaum C."/>
            <person name="Birren B."/>
        </authorList>
    </citation>
    <scope>NUCLEOTIDE SEQUENCE [LARGE SCALE GENOMIC DNA]</scope>
    <source>
        <strain evidence="3 4">BCC8398</strain>
    </source>
</reference>
<keyword evidence="2" id="KW-0732">Signal</keyword>
<reference evidence="4" key="2">
    <citation type="submission" date="2013-12" db="EMBL/GenBank/DDBJ databases">
        <title>Evolution of pathogenesis and genome organization in the Tremellales.</title>
        <authorList>
            <person name="Cuomo C."/>
            <person name="Litvintseva A."/>
            <person name="Heitman J."/>
            <person name="Chen Y."/>
            <person name="Sun S."/>
            <person name="Springer D."/>
            <person name="Dromer F."/>
            <person name="Young S."/>
            <person name="Zeng Q."/>
            <person name="Chapman S."/>
            <person name="Gujja S."/>
            <person name="Saif S."/>
            <person name="Birren B."/>
        </authorList>
    </citation>
    <scope>NUCLEOTIDE SEQUENCE [LARGE SCALE GENOMIC DNA]</scope>
    <source>
        <strain evidence="4">BCC8398</strain>
    </source>
</reference>
<dbReference type="AlphaFoldDB" id="A0A1B9GRL1"/>
<evidence type="ECO:0000313" key="4">
    <source>
        <dbReference type="Proteomes" id="UP000092666"/>
    </source>
</evidence>
<proteinExistence type="predicted"/>
<accession>A0A1B9GRL1</accession>
<protein>
    <submittedName>
        <fullName evidence="3">Uncharacterized protein</fullName>
    </submittedName>
</protein>
<dbReference type="OrthoDB" id="2562436at2759"/>
<name>A0A1B9GRL1_9TREE</name>
<dbReference type="Proteomes" id="UP000092666">
    <property type="component" value="Unassembled WGS sequence"/>
</dbReference>
<feature type="region of interest" description="Disordered" evidence="1">
    <location>
        <begin position="21"/>
        <end position="40"/>
    </location>
</feature>
<dbReference type="EMBL" id="KI669503">
    <property type="protein sequence ID" value="OCF33710.1"/>
    <property type="molecule type" value="Genomic_DNA"/>
</dbReference>
<sequence length="182" mass="20679">MLVPFLIYLLLLSSAVGATIRKPNKKAPPPQPRASVYKQTNRREVVRRAQHRAAGKRAMPSPIPGPRDVSPEIDDTVIYRWFHAGRGAIETDDNPSNDDPSLPPVETDLPGELSTNAAVQTCADYAWDQGYYAFQVYYRQSKDQWTCRAYIMLQEGHLSDSSYFNIYDDDVLWANGYQFLYA</sequence>
<gene>
    <name evidence="3" type="ORF">I316_04422</name>
</gene>
<evidence type="ECO:0000313" key="3">
    <source>
        <dbReference type="EMBL" id="OCF33710.1"/>
    </source>
</evidence>